<name>A0ABX2ELB1_9BURK</name>
<gene>
    <name evidence="2" type="ORF">HLB44_20905</name>
</gene>
<evidence type="ECO:0000313" key="3">
    <source>
        <dbReference type="Proteomes" id="UP000737171"/>
    </source>
</evidence>
<sequence length="332" mass="35881">MRAFQAAACAALLSVCTDAAQASLIGDPYYAYFFHEYREKVTPPVTFSFYENLLQSGAQRGGTVFAVQPLGHSQFGLAAQGAVAAFDGGETFWADVISPLQGGSSRDRMGGDAVIHVVQSFRKDTPDANLSFTFSGGELQVMHYGSARFDGYHANARMMFEAFVVDHASGLQTWTEAQSAHLGQDVKVLGRRDDNLFDLALEQDHGPLASGMAPWEWSCDMCWYPAVGIATARLHGQYTGLVDLADIPLGGEFTLAFMLRTQAFDAGQGETGAMAFGRDPRSGDTGVSFELTGLTPTNNPWLDPTAVPEPASWALCLLAMFGLWSARRYRGS</sequence>
<comment type="caution">
    <text evidence="2">The sequence shown here is derived from an EMBL/GenBank/DDBJ whole genome shotgun (WGS) entry which is preliminary data.</text>
</comment>
<feature type="signal peptide" evidence="1">
    <location>
        <begin position="1"/>
        <end position="22"/>
    </location>
</feature>
<keyword evidence="3" id="KW-1185">Reference proteome</keyword>
<protein>
    <recommendedName>
        <fullName evidence="4">PEP-CTERM protein-sorting domain-containing protein</fullName>
    </recommendedName>
</protein>
<dbReference type="EMBL" id="JABRWJ010000006">
    <property type="protein sequence ID" value="NRF69465.1"/>
    <property type="molecule type" value="Genomic_DNA"/>
</dbReference>
<proteinExistence type="predicted"/>
<dbReference type="RefSeq" id="WP_173126388.1">
    <property type="nucleotide sequence ID" value="NZ_JABRWJ010000006.1"/>
</dbReference>
<dbReference type="Proteomes" id="UP000737171">
    <property type="component" value="Unassembled WGS sequence"/>
</dbReference>
<keyword evidence="1" id="KW-0732">Signal</keyword>
<feature type="chain" id="PRO_5046600613" description="PEP-CTERM protein-sorting domain-containing protein" evidence="1">
    <location>
        <begin position="23"/>
        <end position="332"/>
    </location>
</feature>
<accession>A0ABX2ELB1</accession>
<evidence type="ECO:0000256" key="1">
    <source>
        <dbReference type="SAM" id="SignalP"/>
    </source>
</evidence>
<organism evidence="2 3">
    <name type="scientific">Pseudaquabacterium terrae</name>
    <dbReference type="NCBI Taxonomy" id="2732868"/>
    <lineage>
        <taxon>Bacteria</taxon>
        <taxon>Pseudomonadati</taxon>
        <taxon>Pseudomonadota</taxon>
        <taxon>Betaproteobacteria</taxon>
        <taxon>Burkholderiales</taxon>
        <taxon>Sphaerotilaceae</taxon>
        <taxon>Pseudaquabacterium</taxon>
    </lineage>
</organism>
<evidence type="ECO:0000313" key="2">
    <source>
        <dbReference type="EMBL" id="NRF69465.1"/>
    </source>
</evidence>
<evidence type="ECO:0008006" key="4">
    <source>
        <dbReference type="Google" id="ProtNLM"/>
    </source>
</evidence>
<reference evidence="2 3" key="1">
    <citation type="submission" date="2020-05" db="EMBL/GenBank/DDBJ databases">
        <title>Aquincola sp. isolate from soil.</title>
        <authorList>
            <person name="Han J."/>
            <person name="Kim D.-U."/>
        </authorList>
    </citation>
    <scope>NUCLEOTIDE SEQUENCE [LARGE SCALE GENOMIC DNA]</scope>
    <source>
        <strain evidence="2 3">S2</strain>
    </source>
</reference>